<dbReference type="EMBL" id="GEBQ01014888">
    <property type="protein sequence ID" value="JAT25089.1"/>
    <property type="molecule type" value="Transcribed_RNA"/>
</dbReference>
<dbReference type="InterPro" id="IPR043502">
    <property type="entry name" value="DNA/RNA_pol_sf"/>
</dbReference>
<dbReference type="InterPro" id="IPR000477">
    <property type="entry name" value="RT_dom"/>
</dbReference>
<sequence length="415" mass="46831">NTGFIPDFRKCNVENVFYQLRTLSLPCIENLNEAEHHFTLFSQHLSSIIGHNTPWKKIEVTCFPKWFSKRLIYLVIEKKAAHKRFKTTGHFNDHECFLRLRRECKYLASDCYRKYIARIEESIPNNIKSFWSYVSNLKHNSSLPLNMTLNGSVANDPPSVCSLFAQHFSSVFSSAVIDIPSFDFGWSNSFSRITLSATDVQRRLEDLDHNKSAGPDGIPPAILKFCAPILAVHLSILFNSLLAAGIFPACLKSGFVVPIFKKGARTVISNYRPIVIQSALAKVFEALVLEQLYFYLKPFIHESQHGFLRGRSTISNLLQFQEFVMSSFVDSCQVDCIYLDYSKAFDRVNHDLLVAKLAGYGVGGRLLNWVESYLKGRSLIVKCNGSVSTPLSVLSGVPQGSHLGPLLFIIFVNDL</sequence>
<organism evidence="2">
    <name type="scientific">Graphocephala atropunctata</name>
    <dbReference type="NCBI Taxonomy" id="36148"/>
    <lineage>
        <taxon>Eukaryota</taxon>
        <taxon>Metazoa</taxon>
        <taxon>Ecdysozoa</taxon>
        <taxon>Arthropoda</taxon>
        <taxon>Hexapoda</taxon>
        <taxon>Insecta</taxon>
        <taxon>Pterygota</taxon>
        <taxon>Neoptera</taxon>
        <taxon>Paraneoptera</taxon>
        <taxon>Hemiptera</taxon>
        <taxon>Auchenorrhyncha</taxon>
        <taxon>Membracoidea</taxon>
        <taxon>Cicadellidae</taxon>
        <taxon>Cicadellinae</taxon>
        <taxon>Cicadellini</taxon>
        <taxon>Graphocephala</taxon>
    </lineage>
</organism>
<evidence type="ECO:0000313" key="2">
    <source>
        <dbReference type="EMBL" id="JAT25089.1"/>
    </source>
</evidence>
<dbReference type="PROSITE" id="PS50878">
    <property type="entry name" value="RT_POL"/>
    <property type="match status" value="1"/>
</dbReference>
<dbReference type="CDD" id="cd01650">
    <property type="entry name" value="RT_nLTR_like"/>
    <property type="match status" value="1"/>
</dbReference>
<protein>
    <recommendedName>
        <fullName evidence="1">Reverse transcriptase domain-containing protein</fullName>
    </recommendedName>
</protein>
<name>A0A1B6LNE1_9HEMI</name>
<dbReference type="GO" id="GO:0071897">
    <property type="term" value="P:DNA biosynthetic process"/>
    <property type="evidence" value="ECO:0007669"/>
    <property type="project" value="UniProtKB-ARBA"/>
</dbReference>
<proteinExistence type="predicted"/>
<reference evidence="2" key="1">
    <citation type="submission" date="2015-11" db="EMBL/GenBank/DDBJ databases">
        <title>De novo transcriptome assembly of four potential Pierce s Disease insect vectors from Arizona vineyards.</title>
        <authorList>
            <person name="Tassone E.E."/>
        </authorList>
    </citation>
    <scope>NUCLEOTIDE SEQUENCE</scope>
</reference>
<dbReference type="SUPFAM" id="SSF56672">
    <property type="entry name" value="DNA/RNA polymerases"/>
    <property type="match status" value="1"/>
</dbReference>
<accession>A0A1B6LNE1</accession>
<feature type="non-terminal residue" evidence="2">
    <location>
        <position position="1"/>
    </location>
</feature>
<dbReference type="PANTHER" id="PTHR19446">
    <property type="entry name" value="REVERSE TRANSCRIPTASES"/>
    <property type="match status" value="1"/>
</dbReference>
<feature type="domain" description="Reverse transcriptase" evidence="1">
    <location>
        <begin position="240"/>
        <end position="415"/>
    </location>
</feature>
<evidence type="ECO:0000259" key="1">
    <source>
        <dbReference type="PROSITE" id="PS50878"/>
    </source>
</evidence>
<gene>
    <name evidence="2" type="ORF">g.11076</name>
</gene>
<dbReference type="AlphaFoldDB" id="A0A1B6LNE1"/>
<dbReference type="Pfam" id="PF00078">
    <property type="entry name" value="RVT_1"/>
    <property type="match status" value="1"/>
</dbReference>